<protein>
    <submittedName>
        <fullName evidence="2">Uncharacterized protein</fullName>
    </submittedName>
</protein>
<comment type="caution">
    <text evidence="2">The sequence shown here is derived from an EMBL/GenBank/DDBJ whole genome shotgun (WGS) entry which is preliminary data.</text>
</comment>
<evidence type="ECO:0000313" key="2">
    <source>
        <dbReference type="EMBL" id="OLF15699.1"/>
    </source>
</evidence>
<dbReference type="AlphaFoldDB" id="A0A1Q8CMW4"/>
<gene>
    <name evidence="2" type="ORF">BU204_19960</name>
</gene>
<name>A0A1Q8CMW4_9PSEU</name>
<proteinExistence type="predicted"/>
<evidence type="ECO:0000256" key="1">
    <source>
        <dbReference type="SAM" id="MobiDB-lite"/>
    </source>
</evidence>
<dbReference type="STRING" id="1912961.BU204_19960"/>
<evidence type="ECO:0000313" key="3">
    <source>
        <dbReference type="Proteomes" id="UP000185596"/>
    </source>
</evidence>
<dbReference type="Proteomes" id="UP000185596">
    <property type="component" value="Unassembled WGS sequence"/>
</dbReference>
<keyword evidence="3" id="KW-1185">Reference proteome</keyword>
<dbReference type="EMBL" id="MSIE01000037">
    <property type="protein sequence ID" value="OLF15699.1"/>
    <property type="molecule type" value="Genomic_DNA"/>
</dbReference>
<dbReference type="OrthoDB" id="3556589at2"/>
<organism evidence="2 3">
    <name type="scientific">Actinophytocola xanthii</name>
    <dbReference type="NCBI Taxonomy" id="1912961"/>
    <lineage>
        <taxon>Bacteria</taxon>
        <taxon>Bacillati</taxon>
        <taxon>Actinomycetota</taxon>
        <taxon>Actinomycetes</taxon>
        <taxon>Pseudonocardiales</taxon>
        <taxon>Pseudonocardiaceae</taxon>
    </lineage>
</organism>
<reference evidence="2 3" key="1">
    <citation type="submission" date="2016-12" db="EMBL/GenBank/DDBJ databases">
        <title>The draft genome sequence of Actinophytocola sp. 11-183.</title>
        <authorList>
            <person name="Wang W."/>
            <person name="Yuan L."/>
        </authorList>
    </citation>
    <scope>NUCLEOTIDE SEQUENCE [LARGE SCALE GENOMIC DNA]</scope>
    <source>
        <strain evidence="2 3">11-183</strain>
    </source>
</reference>
<sequence>MSGPVEVRDFLLQQETRDTSLGFGGVPAPRSGESSRVTDEQVRRAQLAVAHSARDAEDCRELLEMLGLVPGEDGVPPVRR</sequence>
<dbReference type="RefSeq" id="WP_075127232.1">
    <property type="nucleotide sequence ID" value="NZ_MSIE01000037.1"/>
</dbReference>
<accession>A0A1Q8CMW4</accession>
<feature type="region of interest" description="Disordered" evidence="1">
    <location>
        <begin position="16"/>
        <end position="40"/>
    </location>
</feature>